<dbReference type="Gene3D" id="1.10.555.10">
    <property type="entry name" value="Rho GTPase activation protein"/>
    <property type="match status" value="1"/>
</dbReference>
<dbReference type="VEuPathDB" id="FungiDB:BTJ68_10875"/>
<dbReference type="EMBL" id="QWIP01000469">
    <property type="protein sequence ID" value="RMY63313.1"/>
    <property type="molecule type" value="Genomic_DNA"/>
</dbReference>
<reference evidence="4 5" key="1">
    <citation type="journal article" date="2018" name="BMC Genomics">
        <title>Genomic evidence for intraspecific hybridization in a clonal and extremely halotolerant yeast.</title>
        <authorList>
            <person name="Gostincar C."/>
            <person name="Stajich J.E."/>
            <person name="Zupancic J."/>
            <person name="Zalar P."/>
            <person name="Gunde-Cimerman N."/>
        </authorList>
    </citation>
    <scope>NUCLEOTIDE SEQUENCE [LARGE SCALE GENOMIC DNA]</scope>
    <source>
        <strain evidence="4 5">EXF-2682</strain>
    </source>
</reference>
<evidence type="ECO:0000256" key="1">
    <source>
        <dbReference type="ARBA" id="ARBA00022468"/>
    </source>
</evidence>
<name>A0A3M7DGQ8_HORWE</name>
<dbReference type="GO" id="GO:0005938">
    <property type="term" value="C:cell cortex"/>
    <property type="evidence" value="ECO:0007669"/>
    <property type="project" value="UniProtKB-ARBA"/>
</dbReference>
<dbReference type="SMART" id="SM00324">
    <property type="entry name" value="RhoGAP"/>
    <property type="match status" value="1"/>
</dbReference>
<feature type="region of interest" description="Disordered" evidence="2">
    <location>
        <begin position="582"/>
        <end position="728"/>
    </location>
</feature>
<dbReference type="PANTHER" id="PTHR23176:SF125">
    <property type="entry name" value="GTPASE ACTIVATOR (BEM2), PUTATIVE (AFU_ORTHOLOGUE AFUA_7G04450)-RELATED"/>
    <property type="match status" value="1"/>
</dbReference>
<dbReference type="InterPro" id="IPR008936">
    <property type="entry name" value="Rho_GTPase_activation_prot"/>
</dbReference>
<evidence type="ECO:0000256" key="2">
    <source>
        <dbReference type="SAM" id="MobiDB-lite"/>
    </source>
</evidence>
<keyword evidence="1" id="KW-0343">GTPase activation</keyword>
<gene>
    <name evidence="4" type="ORF">D0863_10636</name>
</gene>
<feature type="compositionally biased region" description="Polar residues" evidence="2">
    <location>
        <begin position="714"/>
        <end position="728"/>
    </location>
</feature>
<dbReference type="InterPro" id="IPR000198">
    <property type="entry name" value="RhoGAP_dom"/>
</dbReference>
<dbReference type="InterPro" id="IPR050729">
    <property type="entry name" value="Rho-GAP"/>
</dbReference>
<feature type="compositionally biased region" description="Basic and acidic residues" evidence="2">
    <location>
        <begin position="241"/>
        <end position="258"/>
    </location>
</feature>
<feature type="compositionally biased region" description="Polar residues" evidence="2">
    <location>
        <begin position="608"/>
        <end position="637"/>
    </location>
</feature>
<dbReference type="AlphaFoldDB" id="A0A3M7DGQ8"/>
<sequence length="728" mass="80550">MTKHWTCARRNANSCSPLAGHSSFHVRLKLVLIFLEARSAFRCCGEQLMQGAISARPHTQAMPRHGKPAELTINLKSATDTSHTTSRPKSSPIEVDLSSFGGDLGSPQQDYPAAKAPSSSPSNSPRHNRDPSKNFLSNFKSKKAPEQELDQHRTQVRRTKEGDDEYRPGSSSMSKVYHLRNNPGSTPELSLVGSADNVSKNGDDPNSSRPQPSPHYSEDSIASKRRENKPFRNPLARRPSLRRDSASRGSKPELKASFEKPPNTAPIQSQNPRNEETMFKSRGKESRGKSAERALASKSSENLTEARSLKATQSKEKSGFMSGSKNAMSKATKGGGNLLTRLGKIGRSSSHNEKDVSDADYKIKVINLPLVEQTRITRISKDLGSCRDKTEFWMPSLPWRCIDYLNLNCESEGLYRVPGSGPQVKHWQRRFDSEFDVDLLDEQDLYDPNTIGSMFKSWLRDLPTEIMPANVQASLAAELEKDNPDYSKMGQPAPQKLRDALSDLPPFNYYLLFAITCHLSLLLSHKEKNKMDLNNLSICIGPPLKLERWLINYLVGDWRHCWQGCFTEKQYLDAEKAHEQGVEYPSSRGAESLSTTSSHNANADDLRPTNSSGSGSNASQYEDARPSQTIGAGSQAKQDAKPDTYRPTAVRQGSNGSISTAKQRASPSIAETKRPSTAETKKGREVSNTRTLAPRKASHGRSKSDIPTTPVKLSHSSVDQQFPMPGQS</sequence>
<accession>A0A3M7DGQ8</accession>
<dbReference type="GO" id="GO:0005096">
    <property type="term" value="F:GTPase activator activity"/>
    <property type="evidence" value="ECO:0007669"/>
    <property type="project" value="UniProtKB-KW"/>
</dbReference>
<comment type="caution">
    <text evidence="4">The sequence shown here is derived from an EMBL/GenBank/DDBJ whole genome shotgun (WGS) entry which is preliminary data.</text>
</comment>
<feature type="compositionally biased region" description="Basic and acidic residues" evidence="2">
    <location>
        <begin position="143"/>
        <end position="167"/>
    </location>
</feature>
<organism evidence="4 5">
    <name type="scientific">Hortaea werneckii</name>
    <name type="common">Black yeast</name>
    <name type="synonym">Cladosporium werneckii</name>
    <dbReference type="NCBI Taxonomy" id="91943"/>
    <lineage>
        <taxon>Eukaryota</taxon>
        <taxon>Fungi</taxon>
        <taxon>Dikarya</taxon>
        <taxon>Ascomycota</taxon>
        <taxon>Pezizomycotina</taxon>
        <taxon>Dothideomycetes</taxon>
        <taxon>Dothideomycetidae</taxon>
        <taxon>Mycosphaerellales</taxon>
        <taxon>Teratosphaeriaceae</taxon>
        <taxon>Hortaea</taxon>
    </lineage>
</organism>
<protein>
    <recommendedName>
        <fullName evidence="3">Rho-GAP domain-containing protein</fullName>
    </recommendedName>
</protein>
<feature type="domain" description="Rho-GAP" evidence="3">
    <location>
        <begin position="381"/>
        <end position="593"/>
    </location>
</feature>
<dbReference type="CDD" id="cd00159">
    <property type="entry name" value="RhoGAP"/>
    <property type="match status" value="1"/>
</dbReference>
<feature type="compositionally biased region" description="Basic and acidic residues" evidence="2">
    <location>
        <begin position="273"/>
        <end position="292"/>
    </location>
</feature>
<dbReference type="PANTHER" id="PTHR23176">
    <property type="entry name" value="RHO/RAC/CDC GTPASE-ACTIVATING PROTEIN"/>
    <property type="match status" value="1"/>
</dbReference>
<feature type="compositionally biased region" description="Polar residues" evidence="2">
    <location>
        <begin position="651"/>
        <end position="666"/>
    </location>
</feature>
<feature type="compositionally biased region" description="Basic and acidic residues" evidence="2">
    <location>
        <begin position="216"/>
        <end position="230"/>
    </location>
</feature>
<evidence type="ECO:0000313" key="4">
    <source>
        <dbReference type="EMBL" id="RMY63313.1"/>
    </source>
</evidence>
<dbReference type="Proteomes" id="UP000269276">
    <property type="component" value="Unassembled WGS sequence"/>
</dbReference>
<feature type="region of interest" description="Disordered" evidence="2">
    <location>
        <begin position="77"/>
        <end position="356"/>
    </location>
</feature>
<evidence type="ECO:0000313" key="5">
    <source>
        <dbReference type="Proteomes" id="UP000269276"/>
    </source>
</evidence>
<dbReference type="Pfam" id="PF00620">
    <property type="entry name" value="RhoGAP"/>
    <property type="match status" value="1"/>
</dbReference>
<feature type="compositionally biased region" description="Polar residues" evidence="2">
    <location>
        <begin position="196"/>
        <end position="210"/>
    </location>
</feature>
<dbReference type="PROSITE" id="PS50238">
    <property type="entry name" value="RHOGAP"/>
    <property type="match status" value="1"/>
</dbReference>
<dbReference type="GO" id="GO:0007165">
    <property type="term" value="P:signal transduction"/>
    <property type="evidence" value="ECO:0007669"/>
    <property type="project" value="InterPro"/>
</dbReference>
<dbReference type="SUPFAM" id="SSF48350">
    <property type="entry name" value="GTPase activation domain, GAP"/>
    <property type="match status" value="1"/>
</dbReference>
<evidence type="ECO:0000259" key="3">
    <source>
        <dbReference type="PROSITE" id="PS50238"/>
    </source>
</evidence>
<feature type="compositionally biased region" description="Basic and acidic residues" evidence="2">
    <location>
        <begin position="671"/>
        <end position="687"/>
    </location>
</feature>
<proteinExistence type="predicted"/>
<dbReference type="OrthoDB" id="185175at2759"/>
<feature type="compositionally biased region" description="Polar residues" evidence="2">
    <location>
        <begin position="77"/>
        <end position="89"/>
    </location>
</feature>
<feature type="compositionally biased region" description="Low complexity" evidence="2">
    <location>
        <begin position="112"/>
        <end position="125"/>
    </location>
</feature>
<feature type="compositionally biased region" description="Polar residues" evidence="2">
    <location>
        <begin position="592"/>
        <end position="601"/>
    </location>
</feature>